<protein>
    <submittedName>
        <fullName evidence="2">Uncharacterized protein</fullName>
    </submittedName>
</protein>
<dbReference type="InterPro" id="IPR005297">
    <property type="entry name" value="Lipoprotein_repeat"/>
</dbReference>
<dbReference type="AlphaFoldDB" id="A0A941E9J3"/>
<dbReference type="PANTHER" id="PTHR39335:SF1">
    <property type="entry name" value="BLL4220 PROTEIN"/>
    <property type="match status" value="1"/>
</dbReference>
<feature type="compositionally biased region" description="Polar residues" evidence="1">
    <location>
        <begin position="7"/>
        <end position="16"/>
    </location>
</feature>
<evidence type="ECO:0000313" key="3">
    <source>
        <dbReference type="Proteomes" id="UP000676325"/>
    </source>
</evidence>
<evidence type="ECO:0000313" key="2">
    <source>
        <dbReference type="EMBL" id="MBR7825039.1"/>
    </source>
</evidence>
<sequence length="108" mass="10819">MFKHDTGSSPTCTGSCASIWPPDDTTGTPQGTGVSSSMLGTTASTTAHATQVTFDGHPLYYYSGDSKAGQVNGQGVQGIWFAVSPSGSAITTTPAPSTSSTGNGGYGY</sequence>
<proteinExistence type="predicted"/>
<feature type="region of interest" description="Disordered" evidence="1">
    <location>
        <begin position="1"/>
        <end position="42"/>
    </location>
</feature>
<dbReference type="Pfam" id="PF03640">
    <property type="entry name" value="Lipoprotein_15"/>
    <property type="match status" value="1"/>
</dbReference>
<feature type="region of interest" description="Disordered" evidence="1">
    <location>
        <begin position="87"/>
        <end position="108"/>
    </location>
</feature>
<dbReference type="GO" id="GO:0043448">
    <property type="term" value="P:alkane catabolic process"/>
    <property type="evidence" value="ECO:0007669"/>
    <property type="project" value="TreeGrafter"/>
</dbReference>
<feature type="compositionally biased region" description="Low complexity" evidence="1">
    <location>
        <begin position="21"/>
        <end position="33"/>
    </location>
</feature>
<feature type="compositionally biased region" description="Low complexity" evidence="1">
    <location>
        <begin position="87"/>
        <end position="101"/>
    </location>
</feature>
<dbReference type="PANTHER" id="PTHR39335">
    <property type="entry name" value="BLL4220 PROTEIN"/>
    <property type="match status" value="1"/>
</dbReference>
<dbReference type="EMBL" id="JAGSOH010000003">
    <property type="protein sequence ID" value="MBR7825039.1"/>
    <property type="molecule type" value="Genomic_DNA"/>
</dbReference>
<evidence type="ECO:0000256" key="1">
    <source>
        <dbReference type="SAM" id="MobiDB-lite"/>
    </source>
</evidence>
<name>A0A941E9J3_9ACTN</name>
<accession>A0A941E9J3</accession>
<reference evidence="2" key="1">
    <citation type="submission" date="2021-04" db="EMBL/GenBank/DDBJ databases">
        <title>Genome based classification of Actinospica acidithermotolerans sp. nov., an actinobacterium isolated from an Indonesian hot spring.</title>
        <authorList>
            <person name="Kusuma A.B."/>
            <person name="Putra K.E."/>
            <person name="Nafisah S."/>
            <person name="Loh J."/>
            <person name="Nouioui I."/>
            <person name="Goodfellow M."/>
        </authorList>
    </citation>
    <scope>NUCLEOTIDE SEQUENCE</scope>
    <source>
        <strain evidence="2">MGRD01-02</strain>
    </source>
</reference>
<organism evidence="2 3">
    <name type="scientific">Actinospica acidithermotolerans</name>
    <dbReference type="NCBI Taxonomy" id="2828514"/>
    <lineage>
        <taxon>Bacteria</taxon>
        <taxon>Bacillati</taxon>
        <taxon>Actinomycetota</taxon>
        <taxon>Actinomycetes</taxon>
        <taxon>Catenulisporales</taxon>
        <taxon>Actinospicaceae</taxon>
        <taxon>Actinospica</taxon>
    </lineage>
</organism>
<dbReference type="Proteomes" id="UP000676325">
    <property type="component" value="Unassembled WGS sequence"/>
</dbReference>
<keyword evidence="3" id="KW-1185">Reference proteome</keyword>
<gene>
    <name evidence="2" type="ORF">KDK95_01885</name>
</gene>
<comment type="caution">
    <text evidence="2">The sequence shown here is derived from an EMBL/GenBank/DDBJ whole genome shotgun (WGS) entry which is preliminary data.</text>
</comment>